<reference evidence="1 2" key="1">
    <citation type="submission" date="2014-06" db="EMBL/GenBank/DDBJ databases">
        <title>Rhizobium pelagicum/R2-400B4.</title>
        <authorList>
            <person name="Kimes N.E."/>
            <person name="Lopez-Perez M."/>
        </authorList>
    </citation>
    <scope>NUCLEOTIDE SEQUENCE [LARGE SCALE GENOMIC DNA]</scope>
    <source>
        <strain evidence="1 2">R2-400B4</strain>
    </source>
</reference>
<dbReference type="EMBL" id="JOKJ01000041">
    <property type="protein sequence ID" value="KEQ02878.1"/>
    <property type="molecule type" value="Genomic_DNA"/>
</dbReference>
<dbReference type="AlphaFoldDB" id="A0A922NWS7"/>
<dbReference type="RefSeq" id="WP_037190210.1">
    <property type="nucleotide sequence ID" value="NZ_CAJXID010000017.1"/>
</dbReference>
<protein>
    <submittedName>
        <fullName evidence="1">Uncharacterized protein</fullName>
    </submittedName>
</protein>
<name>A0A922NWS7_9HYPH</name>
<accession>A0A922NWS7</accession>
<dbReference type="Proteomes" id="UP000052167">
    <property type="component" value="Unassembled WGS sequence"/>
</dbReference>
<organism evidence="1 2">
    <name type="scientific">Pseudorhizobium pelagicum</name>
    <dbReference type="NCBI Taxonomy" id="1509405"/>
    <lineage>
        <taxon>Bacteria</taxon>
        <taxon>Pseudomonadati</taxon>
        <taxon>Pseudomonadota</taxon>
        <taxon>Alphaproteobacteria</taxon>
        <taxon>Hyphomicrobiales</taxon>
        <taxon>Rhizobiaceae</taxon>
        <taxon>Rhizobium/Agrobacterium group</taxon>
        <taxon>Pseudorhizobium</taxon>
    </lineage>
</organism>
<keyword evidence="2" id="KW-1185">Reference proteome</keyword>
<comment type="caution">
    <text evidence="1">The sequence shown here is derived from an EMBL/GenBank/DDBJ whole genome shotgun (WGS) entry which is preliminary data.</text>
</comment>
<proteinExistence type="predicted"/>
<sequence length="63" mass="7131">MNSRSADDRALEFDFGIRAPVRRLVVQLGEKGWSRADIAYALREIAEEVEMAQDPEAIRRPAS</sequence>
<evidence type="ECO:0000313" key="1">
    <source>
        <dbReference type="EMBL" id="KEQ02878.1"/>
    </source>
</evidence>
<dbReference type="OrthoDB" id="9996005at2"/>
<evidence type="ECO:0000313" key="2">
    <source>
        <dbReference type="Proteomes" id="UP000052167"/>
    </source>
</evidence>
<gene>
    <name evidence="1" type="ORF">GV68_19540</name>
</gene>